<dbReference type="GO" id="GO:0004386">
    <property type="term" value="F:helicase activity"/>
    <property type="evidence" value="ECO:0007669"/>
    <property type="project" value="UniProtKB-KW"/>
</dbReference>
<evidence type="ECO:0000313" key="1">
    <source>
        <dbReference type="EMBL" id="CAA9891059.1"/>
    </source>
</evidence>
<protein>
    <submittedName>
        <fullName evidence="1">Helicase-like protein</fullName>
    </submittedName>
</protein>
<comment type="caution">
    <text evidence="1">The sequence shown here is derived from an EMBL/GenBank/DDBJ whole genome shotgun (WGS) entry which is preliminary data.</text>
</comment>
<dbReference type="SUPFAM" id="SSF52540">
    <property type="entry name" value="P-loop containing nucleoside triphosphate hydrolases"/>
    <property type="match status" value="1"/>
</dbReference>
<dbReference type="EMBL" id="CADCXN010000062">
    <property type="protein sequence ID" value="CAA9891059.1"/>
    <property type="molecule type" value="Genomic_DNA"/>
</dbReference>
<proteinExistence type="predicted"/>
<keyword evidence="1" id="KW-0378">Hydrolase</keyword>
<sequence>MTAALQGFRERGAGQSTISALSNLFENKAESNAGRRERQRLAERTPNIVVMIDELAGGGAGSPFVHTIARWLENEFLECFEDEPSPFAITLIISDASLGNEIVLSRYLDAGERTPDKILVSRSSGESRFRIAATDVRIGGVNRPTLHVMTNSFPASSLHIRYQTKLTAVRIEELSNGTLETPRQAVRRVAEDSSLDLAVVEIRKALGKGAAQVIYFAQDKRFLSDLRSRLANFEDLRLNTDNVQILDSSIPGWRRKQLIEPKLRDSIKIFLMTSSGARGVSFPRTDWIIASVPRFNVESSLMEIAQLIYRGRGTYLDENGSEVSGDHAARHLVMPVEDFIVSDQIIDKRQWLRQSIDLMTLLVMLRATIWTRITGASGLRQPVALVPVGAVGVEELVSLMSTNVTRFIEEAEVFARRSSDADLKRLVKAAQANVAELFSRPKLHASARGESDGRIYAKPSDLVALHSLVVNAVGPLLVFAESKSLPDHVYFAGPVIVENWSNFTKQEAFSFEGHKTQEHPLSSSLLRQLSEIDKERTFPASLRSPAINLYKLLIREKHKAAREYTTIKDLKSPNTWVGVPTGYVQFLNTDDTTEGRPFYLDNPELWLDALAGSLSATSAIIPPLPRFQTFPWAASVGNANPLRLDQVFDDRYFMASNEMNLLNTLLLSASEDDSED</sequence>
<evidence type="ECO:0000313" key="2">
    <source>
        <dbReference type="Proteomes" id="UP000494216"/>
    </source>
</evidence>
<dbReference type="InterPro" id="IPR027417">
    <property type="entry name" value="P-loop_NTPase"/>
</dbReference>
<name>A0A8S0WAU1_9GAMM</name>
<dbReference type="AlphaFoldDB" id="A0A8S0WAU1"/>
<keyword evidence="1" id="KW-0347">Helicase</keyword>
<organism evidence="1 2">
    <name type="scientific">Candidatus Methylobacter favarea</name>
    <dbReference type="NCBI Taxonomy" id="2707345"/>
    <lineage>
        <taxon>Bacteria</taxon>
        <taxon>Pseudomonadati</taxon>
        <taxon>Pseudomonadota</taxon>
        <taxon>Gammaproteobacteria</taxon>
        <taxon>Methylococcales</taxon>
        <taxon>Methylococcaceae</taxon>
        <taxon>Methylobacter</taxon>
    </lineage>
</organism>
<gene>
    <name evidence="1" type="ORF">METHB2_330012</name>
</gene>
<reference evidence="1 2" key="1">
    <citation type="submission" date="2020-02" db="EMBL/GenBank/DDBJ databases">
        <authorList>
            <person name="Hogendoorn C."/>
        </authorList>
    </citation>
    <scope>NUCLEOTIDE SEQUENCE [LARGE SCALE GENOMIC DNA]</scope>
    <source>
        <strain evidence="1">METHB21</strain>
    </source>
</reference>
<keyword evidence="2" id="KW-1185">Reference proteome</keyword>
<dbReference type="Gene3D" id="3.40.50.300">
    <property type="entry name" value="P-loop containing nucleotide triphosphate hydrolases"/>
    <property type="match status" value="1"/>
</dbReference>
<keyword evidence="1" id="KW-0547">Nucleotide-binding</keyword>
<keyword evidence="1" id="KW-0067">ATP-binding</keyword>
<dbReference type="RefSeq" id="WP_174625950.1">
    <property type="nucleotide sequence ID" value="NZ_CADCXN010000062.1"/>
</dbReference>
<accession>A0A8S0WAU1</accession>
<dbReference type="Proteomes" id="UP000494216">
    <property type="component" value="Unassembled WGS sequence"/>
</dbReference>